<accession>A0A1M6AG18</accession>
<name>A0A1M6AG18_9FLAO</name>
<dbReference type="InterPro" id="IPR001451">
    <property type="entry name" value="Hexapep"/>
</dbReference>
<dbReference type="STRING" id="570521.SAMN04488508_101273"/>
<comment type="similarity">
    <text evidence="1">Belongs to the transferase hexapeptide repeat family.</text>
</comment>
<evidence type="ECO:0000256" key="3">
    <source>
        <dbReference type="ARBA" id="ARBA00023315"/>
    </source>
</evidence>
<dbReference type="InterPro" id="IPR045304">
    <property type="entry name" value="LbH_SAT"/>
</dbReference>
<dbReference type="PANTHER" id="PTHR42811">
    <property type="entry name" value="SERINE ACETYLTRANSFERASE"/>
    <property type="match status" value="1"/>
</dbReference>
<dbReference type="AlphaFoldDB" id="A0A1M6AG18"/>
<keyword evidence="5" id="KW-1185">Reference proteome</keyword>
<evidence type="ECO:0000256" key="2">
    <source>
        <dbReference type="ARBA" id="ARBA00022679"/>
    </source>
</evidence>
<gene>
    <name evidence="4" type="ORF">SAMN04488508_101273</name>
</gene>
<evidence type="ECO:0000256" key="1">
    <source>
        <dbReference type="ARBA" id="ARBA00007274"/>
    </source>
</evidence>
<reference evidence="5" key="1">
    <citation type="submission" date="2016-11" db="EMBL/GenBank/DDBJ databases">
        <authorList>
            <person name="Varghese N."/>
            <person name="Submissions S."/>
        </authorList>
    </citation>
    <scope>NUCLEOTIDE SEQUENCE [LARGE SCALE GENOMIC DNA]</scope>
    <source>
        <strain evidence="5">DSM 22623</strain>
    </source>
</reference>
<evidence type="ECO:0000313" key="5">
    <source>
        <dbReference type="Proteomes" id="UP000184432"/>
    </source>
</evidence>
<organism evidence="4 5">
    <name type="scientific">Aquimarina spongiae</name>
    <dbReference type="NCBI Taxonomy" id="570521"/>
    <lineage>
        <taxon>Bacteria</taxon>
        <taxon>Pseudomonadati</taxon>
        <taxon>Bacteroidota</taxon>
        <taxon>Flavobacteriia</taxon>
        <taxon>Flavobacteriales</taxon>
        <taxon>Flavobacteriaceae</taxon>
        <taxon>Aquimarina</taxon>
    </lineage>
</organism>
<dbReference type="GO" id="GO:0016746">
    <property type="term" value="F:acyltransferase activity"/>
    <property type="evidence" value="ECO:0007669"/>
    <property type="project" value="UniProtKB-KW"/>
</dbReference>
<sequence>MRSLIINFYKLFLFPHVLLYYRSRNKSAIDMDIDRWASAKGLTGSRRSLLLSFLATSPDFRTVFYHRNRGMLASLLNIYCRKEKYFRIDISTKLGGGILTGHPYSTILNAEEIGENFYVNHLVTLGEVDGKRPTIGNNVSVYTGAIIIGDIKIGNNSIVGAGSVVVKDVPDNCVVVGNPAKIIKKDGNKV</sequence>
<dbReference type="SUPFAM" id="SSF51161">
    <property type="entry name" value="Trimeric LpxA-like enzymes"/>
    <property type="match status" value="1"/>
</dbReference>
<dbReference type="CDD" id="cd03354">
    <property type="entry name" value="LbH_SAT"/>
    <property type="match status" value="1"/>
</dbReference>
<dbReference type="EMBL" id="FQYP01000001">
    <property type="protein sequence ID" value="SHI35362.1"/>
    <property type="molecule type" value="Genomic_DNA"/>
</dbReference>
<proteinExistence type="inferred from homology"/>
<keyword evidence="3" id="KW-0012">Acyltransferase</keyword>
<dbReference type="Gene3D" id="2.160.10.10">
    <property type="entry name" value="Hexapeptide repeat proteins"/>
    <property type="match status" value="1"/>
</dbReference>
<evidence type="ECO:0000313" key="4">
    <source>
        <dbReference type="EMBL" id="SHI35362.1"/>
    </source>
</evidence>
<keyword evidence="2 4" id="KW-0808">Transferase</keyword>
<dbReference type="Pfam" id="PF00132">
    <property type="entry name" value="Hexapep"/>
    <property type="match status" value="1"/>
</dbReference>
<dbReference type="InterPro" id="IPR011004">
    <property type="entry name" value="Trimer_LpxA-like_sf"/>
</dbReference>
<dbReference type="RefSeq" id="WP_073312839.1">
    <property type="nucleotide sequence ID" value="NZ_FQYP01000001.1"/>
</dbReference>
<protein>
    <submittedName>
        <fullName evidence="4">Serine O-acetyltransferase</fullName>
    </submittedName>
</protein>
<dbReference type="Proteomes" id="UP000184432">
    <property type="component" value="Unassembled WGS sequence"/>
</dbReference>